<protein>
    <submittedName>
        <fullName evidence="2">Uncharacterized protein</fullName>
    </submittedName>
</protein>
<evidence type="ECO:0000313" key="3">
    <source>
        <dbReference type="Proteomes" id="UP000830671"/>
    </source>
</evidence>
<reference evidence="2" key="1">
    <citation type="journal article" date="2021" name="Mol. Plant Microbe Interact.">
        <title>Complete Genome Sequence of the Plant-Pathogenic Fungus Colletotrichum lupini.</title>
        <authorList>
            <person name="Baroncelli R."/>
            <person name="Pensec F."/>
            <person name="Da Lio D."/>
            <person name="Boufleur T."/>
            <person name="Vicente I."/>
            <person name="Sarrocco S."/>
            <person name="Picot A."/>
            <person name="Baraldi E."/>
            <person name="Sukno S."/>
            <person name="Thon M."/>
            <person name="Le Floch G."/>
        </authorList>
    </citation>
    <scope>NUCLEOTIDE SEQUENCE</scope>
    <source>
        <strain evidence="2">IMI 504893</strain>
    </source>
</reference>
<accession>A0A9Q8T2V2</accession>
<dbReference type="RefSeq" id="XP_049148802.1">
    <property type="nucleotide sequence ID" value="XM_049291656.1"/>
</dbReference>
<evidence type="ECO:0000256" key="1">
    <source>
        <dbReference type="SAM" id="Phobius"/>
    </source>
</evidence>
<keyword evidence="1" id="KW-0812">Transmembrane</keyword>
<name>A0A9Q8T2V2_9PEZI</name>
<organism evidence="2 3">
    <name type="scientific">Colletotrichum lupini</name>
    <dbReference type="NCBI Taxonomy" id="145971"/>
    <lineage>
        <taxon>Eukaryota</taxon>
        <taxon>Fungi</taxon>
        <taxon>Dikarya</taxon>
        <taxon>Ascomycota</taxon>
        <taxon>Pezizomycotina</taxon>
        <taxon>Sordariomycetes</taxon>
        <taxon>Hypocreomycetidae</taxon>
        <taxon>Glomerellales</taxon>
        <taxon>Glomerellaceae</taxon>
        <taxon>Colletotrichum</taxon>
        <taxon>Colletotrichum acutatum species complex</taxon>
    </lineage>
</organism>
<sequence>MLPPKAKFVRELERNNSLTRKSTSISTTPSSKIFTHNLNYTFAAPSVPDMTYFARILHYQRYGHDGLACSGACSSHFTLPMYEKQGYMSPYQVRYTERPGSRGSLKSDTSFDVAGYRRELAAAGVRKRKWNTFWAVILALLIIFFGAGVLAPSTPLFQTITAKTSTSLCEGFSV</sequence>
<proteinExistence type="predicted"/>
<dbReference type="AlphaFoldDB" id="A0A9Q8T2V2"/>
<gene>
    <name evidence="2" type="ORF">CLUP02_12693</name>
</gene>
<keyword evidence="1" id="KW-0472">Membrane</keyword>
<dbReference type="GeneID" id="73346666"/>
<evidence type="ECO:0000313" key="2">
    <source>
        <dbReference type="EMBL" id="UQC87191.1"/>
    </source>
</evidence>
<dbReference type="Proteomes" id="UP000830671">
    <property type="component" value="Chromosome 6"/>
</dbReference>
<keyword evidence="3" id="KW-1185">Reference proteome</keyword>
<keyword evidence="1" id="KW-1133">Transmembrane helix</keyword>
<feature type="transmembrane region" description="Helical" evidence="1">
    <location>
        <begin position="133"/>
        <end position="151"/>
    </location>
</feature>
<dbReference type="KEGG" id="clup:CLUP02_12693"/>
<dbReference type="EMBL" id="CP019478">
    <property type="protein sequence ID" value="UQC87191.1"/>
    <property type="molecule type" value="Genomic_DNA"/>
</dbReference>